<dbReference type="AlphaFoldDB" id="A0A839TKM0"/>
<organism evidence="1 2">
    <name type="scientific">Paenibacillus rhizosphaerae</name>
    <dbReference type="NCBI Taxonomy" id="297318"/>
    <lineage>
        <taxon>Bacteria</taxon>
        <taxon>Bacillati</taxon>
        <taxon>Bacillota</taxon>
        <taxon>Bacilli</taxon>
        <taxon>Bacillales</taxon>
        <taxon>Paenibacillaceae</taxon>
        <taxon>Paenibacillus</taxon>
    </lineage>
</organism>
<protein>
    <recommendedName>
        <fullName evidence="3">Bacterial Ig-like domain-containing protein</fullName>
    </recommendedName>
</protein>
<gene>
    <name evidence="1" type="ORF">FHS19_000021</name>
</gene>
<evidence type="ECO:0008006" key="3">
    <source>
        <dbReference type="Google" id="ProtNLM"/>
    </source>
</evidence>
<accession>A0A839TKM0</accession>
<dbReference type="Proteomes" id="UP000517523">
    <property type="component" value="Unassembled WGS sequence"/>
</dbReference>
<proteinExistence type="predicted"/>
<reference evidence="1 2" key="1">
    <citation type="submission" date="2020-08" db="EMBL/GenBank/DDBJ databases">
        <title>Genomic Encyclopedia of Type Strains, Phase III (KMG-III): the genomes of soil and plant-associated and newly described type strains.</title>
        <authorList>
            <person name="Whitman W."/>
        </authorList>
    </citation>
    <scope>NUCLEOTIDE SEQUENCE [LARGE SCALE GENOMIC DNA]</scope>
    <source>
        <strain evidence="1 2">CECT 5831</strain>
    </source>
</reference>
<comment type="caution">
    <text evidence="1">The sequence shown here is derived from an EMBL/GenBank/DDBJ whole genome shotgun (WGS) entry which is preliminary data.</text>
</comment>
<name>A0A839TKM0_9BACL</name>
<evidence type="ECO:0000313" key="1">
    <source>
        <dbReference type="EMBL" id="MBB3125367.1"/>
    </source>
</evidence>
<dbReference type="NCBIfam" id="NF047446">
    <property type="entry name" value="barrel_OmpL47"/>
    <property type="match status" value="1"/>
</dbReference>
<dbReference type="RefSeq" id="WP_183576942.1">
    <property type="nucleotide sequence ID" value="NZ_JACHXJ010000001.1"/>
</dbReference>
<evidence type="ECO:0000313" key="2">
    <source>
        <dbReference type="Proteomes" id="UP000517523"/>
    </source>
</evidence>
<dbReference type="InterPro" id="IPR058094">
    <property type="entry name" value="Ig-like_OmpL47-like"/>
</dbReference>
<dbReference type="EMBL" id="JACHXJ010000001">
    <property type="protein sequence ID" value="MBB3125367.1"/>
    <property type="molecule type" value="Genomic_DNA"/>
</dbReference>
<dbReference type="Gene3D" id="3.30.1920.20">
    <property type="match status" value="1"/>
</dbReference>
<sequence length="193" mass="20259">MEGVTATNLGTVTLSAGQHAFRFTVTGKNDASNAYYFTVDSFVLMPAQTDDHTTPVTTSNAPEGWAKEDVIVTLSPTDSQSGVAKTIYSIDGADDVEGTSFTIKSGGVHTISFNSVDNAGNVEAAHTQQARIDKSAPVTGATVAPAQPDGSNEWYVHDVTLISDASDNLSGVSNTEYSLKLFGLHKAESGWPV</sequence>